<dbReference type="Pfam" id="PF14244">
    <property type="entry name" value="Retrotran_gag_3"/>
    <property type="match status" value="1"/>
</dbReference>
<evidence type="ECO:0000313" key="2">
    <source>
        <dbReference type="EMBL" id="KAH0781803.1"/>
    </source>
</evidence>
<protein>
    <recommendedName>
        <fullName evidence="1">Retrotransposon Copia-like N-terminal domain-containing protein</fullName>
    </recommendedName>
</protein>
<organism evidence="2 3">
    <name type="scientific">Solanum tuberosum</name>
    <name type="common">Potato</name>
    <dbReference type="NCBI Taxonomy" id="4113"/>
    <lineage>
        <taxon>Eukaryota</taxon>
        <taxon>Viridiplantae</taxon>
        <taxon>Streptophyta</taxon>
        <taxon>Embryophyta</taxon>
        <taxon>Tracheophyta</taxon>
        <taxon>Spermatophyta</taxon>
        <taxon>Magnoliopsida</taxon>
        <taxon>eudicotyledons</taxon>
        <taxon>Gunneridae</taxon>
        <taxon>Pentapetalae</taxon>
        <taxon>asterids</taxon>
        <taxon>lamiids</taxon>
        <taxon>Solanales</taxon>
        <taxon>Solanaceae</taxon>
        <taxon>Solanoideae</taxon>
        <taxon>Solaneae</taxon>
        <taxon>Solanum</taxon>
    </lineage>
</organism>
<dbReference type="EMBL" id="JAIVGD010000001">
    <property type="protein sequence ID" value="KAH0781803.1"/>
    <property type="molecule type" value="Genomic_DNA"/>
</dbReference>
<keyword evidence="3" id="KW-1185">Reference proteome</keyword>
<accession>A0ABQ7WM48</accession>
<comment type="caution">
    <text evidence="2">The sequence shown here is derived from an EMBL/GenBank/DDBJ whole genome shotgun (WGS) entry which is preliminary data.</text>
</comment>
<evidence type="ECO:0000313" key="3">
    <source>
        <dbReference type="Proteomes" id="UP000826656"/>
    </source>
</evidence>
<gene>
    <name evidence="2" type="ORF">KY290_001401</name>
</gene>
<dbReference type="Proteomes" id="UP000826656">
    <property type="component" value="Unassembled WGS sequence"/>
</dbReference>
<name>A0ABQ7WM48_SOLTU</name>
<evidence type="ECO:0000259" key="1">
    <source>
        <dbReference type="Pfam" id="PF14244"/>
    </source>
</evidence>
<dbReference type="PANTHER" id="PTHR34222">
    <property type="entry name" value="GAG_PRE-INTEGRS DOMAIN-CONTAINING PROTEIN"/>
    <property type="match status" value="1"/>
</dbReference>
<feature type="domain" description="Retrotransposon Copia-like N-terminal" evidence="1">
    <location>
        <begin position="15"/>
        <end position="61"/>
    </location>
</feature>
<reference evidence="2 3" key="1">
    <citation type="journal article" date="2021" name="bioRxiv">
        <title>Chromosome-scale and haplotype-resolved genome assembly of a tetraploid potato cultivar.</title>
        <authorList>
            <person name="Sun H."/>
            <person name="Jiao W.-B."/>
            <person name="Krause K."/>
            <person name="Campoy J.A."/>
            <person name="Goel M."/>
            <person name="Folz-Donahue K."/>
            <person name="Kukat C."/>
            <person name="Huettel B."/>
            <person name="Schneeberger K."/>
        </authorList>
    </citation>
    <scope>NUCLEOTIDE SEQUENCE [LARGE SCALE GENOMIC DNA]</scope>
    <source>
        <strain evidence="2">SolTubOtavaFocal</strain>
        <tissue evidence="2">Leaves</tissue>
    </source>
</reference>
<sequence>MATTKIGHTHALFIHPSDTTGGPIGSTLLTGSENYSIWSKSMRIQLLGKTKLGIVDGTWKKEDFSTDLAHQWDRCDAIVIGWILGSITNELHAGIVYAESAKMIWEDLKERFDKRLKVMQFLMGLNENYEQAKSQILMTSPTPNINKAYSMLIERESQRSIASSSSSGERIDLGAMMAGKGNYNQKPQKNWNLICDHCKLKGHTKDVCYRLVGYPPGYKGRKKEDFHVAHNAQAENMNPHMYTGPAAYNTQTENINPNMYAGFKANCSIGKGDFQRALLNMDRFK</sequence>
<dbReference type="PANTHER" id="PTHR34222:SF82">
    <property type="entry name" value="CCHC-TYPE DOMAIN-CONTAINING PROTEIN"/>
    <property type="match status" value="1"/>
</dbReference>
<dbReference type="InterPro" id="IPR029472">
    <property type="entry name" value="Copia-like_N"/>
</dbReference>
<proteinExistence type="predicted"/>